<proteinExistence type="predicted"/>
<dbReference type="SUPFAM" id="SSF56601">
    <property type="entry name" value="beta-lactamase/transpeptidase-like"/>
    <property type="match status" value="1"/>
</dbReference>
<dbReference type="Pfam" id="PF13354">
    <property type="entry name" value="Beta-lactamase2"/>
    <property type="match status" value="1"/>
</dbReference>
<dbReference type="KEGG" id="gfo:GFO_2759"/>
<evidence type="ECO:0000256" key="1">
    <source>
        <dbReference type="SAM" id="SignalP"/>
    </source>
</evidence>
<name>A0M518_CHRFK</name>
<dbReference type="InterPro" id="IPR012338">
    <property type="entry name" value="Beta-lactam/transpept-like"/>
</dbReference>
<reference evidence="3 4" key="1">
    <citation type="journal article" date="2006" name="Environ. Microbiol.">
        <title>Whole genome analysis of the marine Bacteroidetes'Gramella forsetii' reveals adaptations to degradation of polymeric organic matter.</title>
        <authorList>
            <person name="Bauer M."/>
            <person name="Kube M."/>
            <person name="Teeling H."/>
            <person name="Richter M."/>
            <person name="Lombardot T."/>
            <person name="Allers E."/>
            <person name="Wuerdemann C.A."/>
            <person name="Quast C."/>
            <person name="Kuhl H."/>
            <person name="Knaust F."/>
            <person name="Woebken D."/>
            <person name="Bischof K."/>
            <person name="Mussmann M."/>
            <person name="Choudhuri J.V."/>
            <person name="Meyer F."/>
            <person name="Reinhardt R."/>
            <person name="Amann R.I."/>
            <person name="Gloeckner F.O."/>
        </authorList>
    </citation>
    <scope>NUCLEOTIDE SEQUENCE [LARGE SCALE GENOMIC DNA]</scope>
    <source>
        <strain evidence="3 4">KT0803</strain>
    </source>
</reference>
<dbReference type="EMBL" id="CU207366">
    <property type="protein sequence ID" value="CAL67713.1"/>
    <property type="molecule type" value="Genomic_DNA"/>
</dbReference>
<dbReference type="InterPro" id="IPR045155">
    <property type="entry name" value="Beta-lactam_cat"/>
</dbReference>
<dbReference type="GO" id="GO:0008800">
    <property type="term" value="F:beta-lactamase activity"/>
    <property type="evidence" value="ECO:0007669"/>
    <property type="project" value="InterPro"/>
</dbReference>
<dbReference type="eggNOG" id="COG2367">
    <property type="taxonomic scope" value="Bacteria"/>
</dbReference>
<dbReference type="STRING" id="411154.GFO_2759"/>
<evidence type="ECO:0000313" key="4">
    <source>
        <dbReference type="Proteomes" id="UP000000755"/>
    </source>
</evidence>
<dbReference type="Gene3D" id="3.40.710.10">
    <property type="entry name" value="DD-peptidase/beta-lactamase superfamily"/>
    <property type="match status" value="1"/>
</dbReference>
<feature type="signal peptide" evidence="1">
    <location>
        <begin position="1"/>
        <end position="20"/>
    </location>
</feature>
<dbReference type="AlphaFoldDB" id="A0M518"/>
<protein>
    <submittedName>
        <fullName evidence="3">Secreted protein</fullName>
    </submittedName>
</protein>
<dbReference type="GO" id="GO:0030655">
    <property type="term" value="P:beta-lactam antibiotic catabolic process"/>
    <property type="evidence" value="ECO:0007669"/>
    <property type="project" value="InterPro"/>
</dbReference>
<evidence type="ECO:0000259" key="2">
    <source>
        <dbReference type="Pfam" id="PF13354"/>
    </source>
</evidence>
<dbReference type="Proteomes" id="UP000000755">
    <property type="component" value="Chromosome"/>
</dbReference>
<organism evidence="3 4">
    <name type="scientific">Christiangramia forsetii (strain DSM 17595 / CGMCC 1.15422 / KT0803)</name>
    <name type="common">Gramella forsetii</name>
    <dbReference type="NCBI Taxonomy" id="411154"/>
    <lineage>
        <taxon>Bacteria</taxon>
        <taxon>Pseudomonadati</taxon>
        <taxon>Bacteroidota</taxon>
        <taxon>Flavobacteriia</taxon>
        <taxon>Flavobacteriales</taxon>
        <taxon>Flavobacteriaceae</taxon>
        <taxon>Christiangramia</taxon>
    </lineage>
</organism>
<keyword evidence="1" id="KW-0732">Signal</keyword>
<feature type="domain" description="Beta-lactamase class A catalytic" evidence="2">
    <location>
        <begin position="68"/>
        <end position="169"/>
    </location>
</feature>
<dbReference type="OrthoDB" id="1884322at2"/>
<sequence>MFKYLSIVAIFLLIASCSMSQNVLKQVSLSQNSKLSEVFSNPEKYEVQIIYSRIIRTDGAVEFEDYKYRVDAEAYFYPASTVKLPIAVLSLEKVNELSEEGIDIYKSTPYHLENDSINHSIANDIDAIFAVSDNDAYNRLFEFLGQDYINAKLKSKGLAPVRISHRFSGEGSGDTLTKQMIFKTENGEFKLPVSNNAKADSLMIHDVIKGVGYIENEEKVDEPFSFAFKNYFPLETQHKLMKMLFFPGNFPKSKNFHIEPEQMEFLKQAMATLPGEAGYDEQEFYDSYGKFFIYGDSKERIPSHIKIYNKVGYAYGTLTETAYITDEKNNIEFLLSASLLVNQNGIFNDGVYEYKHLGIPFLAELGRELHQKELKRKK</sequence>
<dbReference type="HOGENOM" id="CLU_595480_0_0_10"/>
<gene>
    <name evidence="3" type="ordered locus">GFO_2759</name>
</gene>
<accession>A0M518</accession>
<evidence type="ECO:0000313" key="3">
    <source>
        <dbReference type="EMBL" id="CAL67713.1"/>
    </source>
</evidence>
<feature type="chain" id="PRO_5002627645" evidence="1">
    <location>
        <begin position="21"/>
        <end position="378"/>
    </location>
</feature>
<dbReference type="PROSITE" id="PS51257">
    <property type="entry name" value="PROKAR_LIPOPROTEIN"/>
    <property type="match status" value="1"/>
</dbReference>
<dbReference type="RefSeq" id="WP_011710616.1">
    <property type="nucleotide sequence ID" value="NC_008571.1"/>
</dbReference>